<dbReference type="Proteomes" id="UP001141806">
    <property type="component" value="Unassembled WGS sequence"/>
</dbReference>
<accession>A0A9Q0R3B2</accession>
<organism evidence="1 2">
    <name type="scientific">Protea cynaroides</name>
    <dbReference type="NCBI Taxonomy" id="273540"/>
    <lineage>
        <taxon>Eukaryota</taxon>
        <taxon>Viridiplantae</taxon>
        <taxon>Streptophyta</taxon>
        <taxon>Embryophyta</taxon>
        <taxon>Tracheophyta</taxon>
        <taxon>Spermatophyta</taxon>
        <taxon>Magnoliopsida</taxon>
        <taxon>Proteales</taxon>
        <taxon>Proteaceae</taxon>
        <taxon>Protea</taxon>
    </lineage>
</organism>
<evidence type="ECO:0000313" key="1">
    <source>
        <dbReference type="EMBL" id="KAJ4981509.1"/>
    </source>
</evidence>
<evidence type="ECO:0000313" key="2">
    <source>
        <dbReference type="Proteomes" id="UP001141806"/>
    </source>
</evidence>
<dbReference type="EMBL" id="JAMYWD010000001">
    <property type="protein sequence ID" value="KAJ4981509.1"/>
    <property type="molecule type" value="Genomic_DNA"/>
</dbReference>
<reference evidence="1" key="1">
    <citation type="journal article" date="2023" name="Plant J.">
        <title>The genome of the king protea, Protea cynaroides.</title>
        <authorList>
            <person name="Chang J."/>
            <person name="Duong T.A."/>
            <person name="Schoeman C."/>
            <person name="Ma X."/>
            <person name="Roodt D."/>
            <person name="Barker N."/>
            <person name="Li Z."/>
            <person name="Van de Peer Y."/>
            <person name="Mizrachi E."/>
        </authorList>
    </citation>
    <scope>NUCLEOTIDE SEQUENCE</scope>
    <source>
        <tissue evidence="1">Young leaves</tissue>
    </source>
</reference>
<comment type="caution">
    <text evidence="1">The sequence shown here is derived from an EMBL/GenBank/DDBJ whole genome shotgun (WGS) entry which is preliminary data.</text>
</comment>
<proteinExistence type="predicted"/>
<sequence length="161" mass="17866">MVMERCGRRKRRLVGIGGWGVDIIESCSKAESGKDENVLQNQCCLFDVAVAVQLNELADDRDRAIARKQHTRVLQNSVFTASVPSSYHPATLAIKLSVSLYFLYATQLSALVRDLQLNFALVFAPVFEVKLCPPEWSKTSQGLLGSTYRVMAKHLSSFISA</sequence>
<protein>
    <submittedName>
        <fullName evidence="1">Uncharacterized protein</fullName>
    </submittedName>
</protein>
<gene>
    <name evidence="1" type="ORF">NE237_032346</name>
</gene>
<dbReference type="AlphaFoldDB" id="A0A9Q0R3B2"/>
<name>A0A9Q0R3B2_9MAGN</name>
<keyword evidence="2" id="KW-1185">Reference proteome</keyword>